<keyword evidence="4" id="KW-1185">Reference proteome</keyword>
<protein>
    <submittedName>
        <fullName evidence="3">DUF4342 domain-containing protein</fullName>
    </submittedName>
</protein>
<dbReference type="Proteomes" id="UP000321062">
    <property type="component" value="Chromosome"/>
</dbReference>
<feature type="transmembrane region" description="Helical" evidence="1">
    <location>
        <begin position="58"/>
        <end position="82"/>
    </location>
</feature>
<feature type="domain" description="DUF4342" evidence="2">
    <location>
        <begin position="10"/>
        <end position="90"/>
    </location>
</feature>
<accession>A0A5B9DIP9</accession>
<keyword evidence="1" id="KW-0472">Membrane</keyword>
<evidence type="ECO:0000313" key="4">
    <source>
        <dbReference type="Proteomes" id="UP000321062"/>
    </source>
</evidence>
<organism evidence="3 4">
    <name type="scientific">Paradevosia tibetensis</name>
    <dbReference type="NCBI Taxonomy" id="1447062"/>
    <lineage>
        <taxon>Bacteria</taxon>
        <taxon>Pseudomonadati</taxon>
        <taxon>Pseudomonadota</taxon>
        <taxon>Alphaproteobacteria</taxon>
        <taxon>Hyphomicrobiales</taxon>
        <taxon>Devosiaceae</taxon>
        <taxon>Paradevosia</taxon>
    </lineage>
</organism>
<proteinExistence type="predicted"/>
<dbReference type="InterPro" id="IPR025642">
    <property type="entry name" value="DUF4342"/>
</dbReference>
<keyword evidence="1" id="KW-1133">Transmembrane helix</keyword>
<evidence type="ECO:0000313" key="3">
    <source>
        <dbReference type="EMBL" id="QEE19014.1"/>
    </source>
</evidence>
<reference evidence="3 4" key="1">
    <citation type="journal article" date="2015" name="Int. J. Syst. Evol. Microbiol.">
        <title>Youhaiella tibetensis gen. nov., sp. nov., isolated from subsurface sediment.</title>
        <authorList>
            <person name="Wang Y.X."/>
            <person name="Huang F.Q."/>
            <person name="Nogi Y."/>
            <person name="Pang S.J."/>
            <person name="Wang P.K."/>
            <person name="Lv J."/>
        </authorList>
    </citation>
    <scope>NUCLEOTIDE SEQUENCE [LARGE SCALE GENOMIC DNA]</scope>
    <source>
        <strain evidence="4">fig4</strain>
    </source>
</reference>
<dbReference type="OrthoDB" id="8116357at2"/>
<gene>
    <name evidence="3" type="ORF">FNA67_01955</name>
</gene>
<sequence length="113" mass="12358">MDDQPKDHWKTFTEEIEVAGSQLVERITQLLKEGNVRRLRVKSERGDIYAEIPLNAGVGLGGIMVLAAPWLALLGALAGLLARVKIEVVRIEPVEPGEAPPADKQPDEPDIDI</sequence>
<evidence type="ECO:0000259" key="2">
    <source>
        <dbReference type="Pfam" id="PF14242"/>
    </source>
</evidence>
<dbReference type="KEGG" id="yti:FNA67_01955"/>
<dbReference type="AlphaFoldDB" id="A0A5B9DIP9"/>
<dbReference type="EMBL" id="CP041690">
    <property type="protein sequence ID" value="QEE19014.1"/>
    <property type="molecule type" value="Genomic_DNA"/>
</dbReference>
<evidence type="ECO:0000256" key="1">
    <source>
        <dbReference type="SAM" id="Phobius"/>
    </source>
</evidence>
<keyword evidence="1" id="KW-0812">Transmembrane</keyword>
<dbReference type="Pfam" id="PF14242">
    <property type="entry name" value="DUF4342"/>
    <property type="match status" value="1"/>
</dbReference>
<name>A0A5B9DIP9_9HYPH</name>
<dbReference type="RefSeq" id="WP_049707481.1">
    <property type="nucleotide sequence ID" value="NZ_BMFM01000001.1"/>
</dbReference>